<organism evidence="6 7">
    <name type="scientific">Roseovarius rhodophyticola</name>
    <dbReference type="NCBI Taxonomy" id="3080827"/>
    <lineage>
        <taxon>Bacteria</taxon>
        <taxon>Pseudomonadati</taxon>
        <taxon>Pseudomonadota</taxon>
        <taxon>Alphaproteobacteria</taxon>
        <taxon>Rhodobacterales</taxon>
        <taxon>Roseobacteraceae</taxon>
        <taxon>Roseovarius</taxon>
    </lineage>
</organism>
<dbReference type="PANTHER" id="PTHR10961">
    <property type="entry name" value="PEROXISOMAL SARCOSINE OXIDASE"/>
    <property type="match status" value="1"/>
</dbReference>
<evidence type="ECO:0000256" key="1">
    <source>
        <dbReference type="ARBA" id="ARBA00001974"/>
    </source>
</evidence>
<dbReference type="Gene3D" id="3.30.9.10">
    <property type="entry name" value="D-Amino Acid Oxidase, subunit A, domain 2"/>
    <property type="match status" value="1"/>
</dbReference>
<keyword evidence="3" id="KW-0274">FAD</keyword>
<dbReference type="EC" id="1.-.-.-" evidence="6"/>
<name>A0ABZ2TN05_9RHOB</name>
<comment type="cofactor">
    <cofactor evidence="1">
        <name>FAD</name>
        <dbReference type="ChEBI" id="CHEBI:57692"/>
    </cofactor>
</comment>
<dbReference type="RefSeq" id="WP_317055904.1">
    <property type="nucleotide sequence ID" value="NZ_CP146606.1"/>
</dbReference>
<evidence type="ECO:0000313" key="7">
    <source>
        <dbReference type="Proteomes" id="UP001281305"/>
    </source>
</evidence>
<evidence type="ECO:0000313" key="6">
    <source>
        <dbReference type="EMBL" id="WYK19213.1"/>
    </source>
</evidence>
<dbReference type="GO" id="GO:0016491">
    <property type="term" value="F:oxidoreductase activity"/>
    <property type="evidence" value="ECO:0007669"/>
    <property type="project" value="UniProtKB-KW"/>
</dbReference>
<evidence type="ECO:0000256" key="2">
    <source>
        <dbReference type="ARBA" id="ARBA00022630"/>
    </source>
</evidence>
<dbReference type="PANTHER" id="PTHR10961:SF10">
    <property type="entry name" value="FAD DEPENDENT OXIDOREDUCTASE DOMAIN-CONTAINING PROTEIN"/>
    <property type="match status" value="1"/>
</dbReference>
<keyword evidence="2" id="KW-0285">Flavoprotein</keyword>
<accession>A0ABZ2TN05</accession>
<evidence type="ECO:0000256" key="3">
    <source>
        <dbReference type="ARBA" id="ARBA00022827"/>
    </source>
</evidence>
<dbReference type="EMBL" id="CP146606">
    <property type="protein sequence ID" value="WYK19213.1"/>
    <property type="molecule type" value="Genomic_DNA"/>
</dbReference>
<reference evidence="6 7" key="1">
    <citation type="submission" date="2024-02" db="EMBL/GenBank/DDBJ databases">
        <title>Roseovarius strain W115 nov., isolated from a marine algae.</title>
        <authorList>
            <person name="Lee M.W."/>
            <person name="Lee J.K."/>
            <person name="Kim J.M."/>
            <person name="Choi D.G."/>
            <person name="Baek J.H."/>
            <person name="Bayburt H."/>
            <person name="Jung J.J."/>
            <person name="Han D.M."/>
            <person name="Jeon C.O."/>
        </authorList>
    </citation>
    <scope>NUCLEOTIDE SEQUENCE [LARGE SCALE GENOMIC DNA]</scope>
    <source>
        <strain evidence="6 7">W115</strain>
    </source>
</reference>
<sequence>MKVAVIGAGMIGSAAARHLSKLGHEVCLIGPDEPREKKHHKGVFASHYDAGRITRTLDPDPFWARASADSIARYGDIQAESGIPFYTECGLLMAGPSGHPAITKTQALAIQESYEFQSYSAGALSSRFPDFSFDASTHALFEPKGAGYIDPRALVAAQIAIAQNAGATRALQIANGVRETASGVEIETEDRQFTADQVLVAAGGFSNMVLSEPLPITVMARTILMVEVEEREAERLTGLPPVIQYFGDGTDMYLLPPIKYPDGRYYIKLGGDPSDVVLGDIGQIKKWFRQGGDGAVGGTLDEILTTLMPSAKLGSRYIASCVTTFSEDQRPILKRLSDRVSVATAGCGRGAKCSDELGRLGAVIALGHDLPVWVDVARPKASGL</sequence>
<protein>
    <submittedName>
        <fullName evidence="6">FAD-binding oxidoreductase</fullName>
        <ecNumber evidence="6">1.-.-.-</ecNumber>
    </submittedName>
</protein>
<proteinExistence type="predicted"/>
<dbReference type="Gene3D" id="3.50.50.60">
    <property type="entry name" value="FAD/NAD(P)-binding domain"/>
    <property type="match status" value="1"/>
</dbReference>
<dbReference type="InterPro" id="IPR045170">
    <property type="entry name" value="MTOX"/>
</dbReference>
<evidence type="ECO:0000256" key="4">
    <source>
        <dbReference type="ARBA" id="ARBA00023002"/>
    </source>
</evidence>
<dbReference type="InterPro" id="IPR006076">
    <property type="entry name" value="FAD-dep_OxRdtase"/>
</dbReference>
<feature type="domain" description="FAD dependent oxidoreductase" evidence="5">
    <location>
        <begin position="2"/>
        <end position="360"/>
    </location>
</feature>
<dbReference type="Proteomes" id="UP001281305">
    <property type="component" value="Chromosome"/>
</dbReference>
<gene>
    <name evidence="6" type="ORF">RZS32_004860</name>
</gene>
<keyword evidence="7" id="KW-1185">Reference proteome</keyword>
<keyword evidence="4 6" id="KW-0560">Oxidoreductase</keyword>
<evidence type="ECO:0000259" key="5">
    <source>
        <dbReference type="Pfam" id="PF01266"/>
    </source>
</evidence>
<dbReference type="SUPFAM" id="SSF51905">
    <property type="entry name" value="FAD/NAD(P)-binding domain"/>
    <property type="match status" value="1"/>
</dbReference>
<dbReference type="InterPro" id="IPR036188">
    <property type="entry name" value="FAD/NAD-bd_sf"/>
</dbReference>
<dbReference type="Pfam" id="PF01266">
    <property type="entry name" value="DAO"/>
    <property type="match status" value="1"/>
</dbReference>